<evidence type="ECO:0000256" key="4">
    <source>
        <dbReference type="ARBA" id="ARBA00023136"/>
    </source>
</evidence>
<feature type="transmembrane region" description="Helical" evidence="5">
    <location>
        <begin position="144"/>
        <end position="165"/>
    </location>
</feature>
<evidence type="ECO:0000256" key="3">
    <source>
        <dbReference type="ARBA" id="ARBA00022989"/>
    </source>
</evidence>
<keyword evidence="4 5" id="KW-0472">Membrane</keyword>
<dbReference type="Pfam" id="PF01988">
    <property type="entry name" value="VIT1"/>
    <property type="match status" value="1"/>
</dbReference>
<feature type="transmembrane region" description="Helical" evidence="5">
    <location>
        <begin position="205"/>
        <end position="227"/>
    </location>
</feature>
<dbReference type="PANTHER" id="PTHR31851">
    <property type="entry name" value="FE(2+)/MN(2+) TRANSPORTER PCL1"/>
    <property type="match status" value="1"/>
</dbReference>
<evidence type="ECO:0000313" key="7">
    <source>
        <dbReference type="Proteomes" id="UP000231263"/>
    </source>
</evidence>
<dbReference type="InterPro" id="IPR008217">
    <property type="entry name" value="Ccc1_fam"/>
</dbReference>
<dbReference type="GO" id="GO:0012505">
    <property type="term" value="C:endomembrane system"/>
    <property type="evidence" value="ECO:0007669"/>
    <property type="project" value="UniProtKB-SubCell"/>
</dbReference>
<feature type="transmembrane region" description="Helical" evidence="5">
    <location>
        <begin position="171"/>
        <end position="193"/>
    </location>
</feature>
<dbReference type="Proteomes" id="UP000231263">
    <property type="component" value="Unassembled WGS sequence"/>
</dbReference>
<accession>A0A2M7XDF1</accession>
<name>A0A2M7XDF1_9BACT</name>
<proteinExistence type="predicted"/>
<dbReference type="AlphaFoldDB" id="A0A2M7XDF1"/>
<organism evidence="6 7">
    <name type="scientific">Candidatus Uhrbacteria bacterium CG_4_9_14_3_um_filter_41_35</name>
    <dbReference type="NCBI Taxonomy" id="1975034"/>
    <lineage>
        <taxon>Bacteria</taxon>
        <taxon>Candidatus Uhriibacteriota</taxon>
    </lineage>
</organism>
<dbReference type="GO" id="GO:0005384">
    <property type="term" value="F:manganese ion transmembrane transporter activity"/>
    <property type="evidence" value="ECO:0007669"/>
    <property type="project" value="InterPro"/>
</dbReference>
<evidence type="ECO:0000256" key="2">
    <source>
        <dbReference type="ARBA" id="ARBA00022692"/>
    </source>
</evidence>
<sequence>MNLQKAMQASIREIVFGMEDSLVSTLGAITGIAAGTGSTYVVILSGIVLIFVEAVSMTAGSYLSSKSAHEVFNLRKQQETSRLLQEKIGDHENLFEFLKRKKLLAKDINVVTNALDKEHNAWLKELKKTEARYAPEAATAPVKAAAVMGFFYLFGGFFPLIPYVFLEVKTAMAPSIIFTALGLFVLGILKARITEGNWLRSSIEMVSISLTAAFLGFATGHLVSLYFNVPVV</sequence>
<dbReference type="GO" id="GO:0030026">
    <property type="term" value="P:intracellular manganese ion homeostasis"/>
    <property type="evidence" value="ECO:0007669"/>
    <property type="project" value="InterPro"/>
</dbReference>
<dbReference type="EMBL" id="PFWT01000023">
    <property type="protein sequence ID" value="PJA45910.1"/>
    <property type="molecule type" value="Genomic_DNA"/>
</dbReference>
<protein>
    <recommendedName>
        <fullName evidence="8">VIT family protein</fullName>
    </recommendedName>
</protein>
<evidence type="ECO:0000256" key="1">
    <source>
        <dbReference type="ARBA" id="ARBA00004127"/>
    </source>
</evidence>
<evidence type="ECO:0000313" key="6">
    <source>
        <dbReference type="EMBL" id="PJA45910.1"/>
    </source>
</evidence>
<gene>
    <name evidence="6" type="ORF">CO173_04330</name>
</gene>
<comment type="caution">
    <text evidence="6">The sequence shown here is derived from an EMBL/GenBank/DDBJ whole genome shotgun (WGS) entry which is preliminary data.</text>
</comment>
<evidence type="ECO:0008006" key="8">
    <source>
        <dbReference type="Google" id="ProtNLM"/>
    </source>
</evidence>
<keyword evidence="2 5" id="KW-0812">Transmembrane</keyword>
<reference evidence="7" key="1">
    <citation type="submission" date="2017-09" db="EMBL/GenBank/DDBJ databases">
        <title>Depth-based differentiation of microbial function through sediment-hosted aquifers and enrichment of novel symbionts in the deep terrestrial subsurface.</title>
        <authorList>
            <person name="Probst A.J."/>
            <person name="Ladd B."/>
            <person name="Jarett J.K."/>
            <person name="Geller-Mcgrath D.E."/>
            <person name="Sieber C.M.K."/>
            <person name="Emerson J.B."/>
            <person name="Anantharaman K."/>
            <person name="Thomas B.C."/>
            <person name="Malmstrom R."/>
            <person name="Stieglmeier M."/>
            <person name="Klingl A."/>
            <person name="Woyke T."/>
            <person name="Ryan C.M."/>
            <person name="Banfield J.F."/>
        </authorList>
    </citation>
    <scope>NUCLEOTIDE SEQUENCE [LARGE SCALE GENOMIC DNA]</scope>
</reference>
<feature type="transmembrane region" description="Helical" evidence="5">
    <location>
        <begin position="26"/>
        <end position="52"/>
    </location>
</feature>
<keyword evidence="3 5" id="KW-1133">Transmembrane helix</keyword>
<comment type="subcellular location">
    <subcellularLocation>
        <location evidence="1">Endomembrane system</location>
        <topology evidence="1">Multi-pass membrane protein</topology>
    </subcellularLocation>
</comment>
<evidence type="ECO:0000256" key="5">
    <source>
        <dbReference type="SAM" id="Phobius"/>
    </source>
</evidence>